<evidence type="ECO:0000256" key="3">
    <source>
        <dbReference type="ARBA" id="ARBA00008156"/>
    </source>
</evidence>
<gene>
    <name evidence="15" type="ORF">E0F26_08550</name>
</gene>
<dbReference type="EC" id="1.1.2.-" evidence="15"/>
<reference evidence="15 16" key="1">
    <citation type="submission" date="2019-02" db="EMBL/GenBank/DDBJ databases">
        <title>Halieaceae_genomes.</title>
        <authorList>
            <person name="Li S.-H."/>
        </authorList>
    </citation>
    <scope>NUCLEOTIDE SEQUENCE [LARGE SCALE GENOMIC DNA]</scope>
    <source>
        <strain evidence="15 16">JH123</strain>
    </source>
</reference>
<dbReference type="InterPro" id="IPR011047">
    <property type="entry name" value="Quinoprotein_ADH-like_sf"/>
</dbReference>
<dbReference type="Pfam" id="PF13442">
    <property type="entry name" value="Cytochrome_CBB3"/>
    <property type="match status" value="1"/>
</dbReference>
<evidence type="ECO:0000256" key="11">
    <source>
        <dbReference type="ARBA" id="ARBA00023157"/>
    </source>
</evidence>
<keyword evidence="4 12" id="KW-0349">Heme</keyword>
<keyword evidence="16" id="KW-1185">Reference proteome</keyword>
<comment type="cofactor">
    <cofactor evidence="1">
        <name>Ca(2+)</name>
        <dbReference type="ChEBI" id="CHEBI:29108"/>
    </cofactor>
</comment>
<dbReference type="PROSITE" id="PS51007">
    <property type="entry name" value="CYTC"/>
    <property type="match status" value="1"/>
</dbReference>
<comment type="similarity">
    <text evidence="3">Belongs to the bacterial PQQ dehydrogenase family.</text>
</comment>
<organism evidence="15 16">
    <name type="scientific">Candidatus Paraluminiphilus aquimaris</name>
    <dbReference type="NCBI Taxonomy" id="2518994"/>
    <lineage>
        <taxon>Bacteria</taxon>
        <taxon>Pseudomonadati</taxon>
        <taxon>Pseudomonadota</taxon>
        <taxon>Gammaproteobacteria</taxon>
        <taxon>Cellvibrionales</taxon>
        <taxon>Halieaceae</taxon>
        <taxon>Candidatus Paraluminiphilus</taxon>
    </lineage>
</organism>
<proteinExistence type="inferred from homology"/>
<dbReference type="GO" id="GO:0016491">
    <property type="term" value="F:oxidoreductase activity"/>
    <property type="evidence" value="ECO:0007669"/>
    <property type="project" value="UniProtKB-KW"/>
</dbReference>
<dbReference type="Proteomes" id="UP001317963">
    <property type="component" value="Chromosome"/>
</dbReference>
<dbReference type="Pfam" id="PF01011">
    <property type="entry name" value="PQQ"/>
    <property type="match status" value="2"/>
</dbReference>
<dbReference type="InterPro" id="IPR002372">
    <property type="entry name" value="PQQ_rpt_dom"/>
</dbReference>
<evidence type="ECO:0000256" key="12">
    <source>
        <dbReference type="PROSITE-ProRule" id="PRU00433"/>
    </source>
</evidence>
<comment type="cofactor">
    <cofactor evidence="2">
        <name>pyrroloquinoline quinone</name>
        <dbReference type="ChEBI" id="CHEBI:58442"/>
    </cofactor>
</comment>
<dbReference type="InterPro" id="IPR017512">
    <property type="entry name" value="PQQ_MeOH/EtOH_DH"/>
</dbReference>
<dbReference type="RefSeq" id="WP_279241241.1">
    <property type="nucleotide sequence ID" value="NZ_CP036501.1"/>
</dbReference>
<keyword evidence="6 13" id="KW-0732">Signal</keyword>
<evidence type="ECO:0000313" key="15">
    <source>
        <dbReference type="EMBL" id="UZP74781.1"/>
    </source>
</evidence>
<keyword evidence="5 12" id="KW-0479">Metal-binding</keyword>
<dbReference type="Gene3D" id="1.10.760.10">
    <property type="entry name" value="Cytochrome c-like domain"/>
    <property type="match status" value="1"/>
</dbReference>
<keyword evidence="7" id="KW-0106">Calcium</keyword>
<dbReference type="SMART" id="SM00564">
    <property type="entry name" value="PQQ"/>
    <property type="match status" value="6"/>
</dbReference>
<name>A0ABY6Q7A4_9GAMM</name>
<evidence type="ECO:0000259" key="14">
    <source>
        <dbReference type="PROSITE" id="PS51007"/>
    </source>
</evidence>
<evidence type="ECO:0000256" key="2">
    <source>
        <dbReference type="ARBA" id="ARBA00001931"/>
    </source>
</evidence>
<dbReference type="CDD" id="cd10279">
    <property type="entry name" value="PQQ_ADH_II"/>
    <property type="match status" value="1"/>
</dbReference>
<evidence type="ECO:0000313" key="16">
    <source>
        <dbReference type="Proteomes" id="UP001317963"/>
    </source>
</evidence>
<feature type="chain" id="PRO_5047194515" evidence="13">
    <location>
        <begin position="21"/>
        <end position="737"/>
    </location>
</feature>
<evidence type="ECO:0000256" key="9">
    <source>
        <dbReference type="ARBA" id="ARBA00023002"/>
    </source>
</evidence>
<keyword evidence="8" id="KW-0634">PQQ</keyword>
<evidence type="ECO:0000256" key="13">
    <source>
        <dbReference type="SAM" id="SignalP"/>
    </source>
</evidence>
<dbReference type="InterPro" id="IPR009056">
    <property type="entry name" value="Cyt_c-like_dom"/>
</dbReference>
<dbReference type="Gene3D" id="2.140.10.10">
    <property type="entry name" value="Quinoprotein alcohol dehydrogenase-like superfamily"/>
    <property type="match status" value="1"/>
</dbReference>
<evidence type="ECO:0000256" key="7">
    <source>
        <dbReference type="ARBA" id="ARBA00022837"/>
    </source>
</evidence>
<dbReference type="NCBIfam" id="TIGR03075">
    <property type="entry name" value="PQQ_enz_alc_DH"/>
    <property type="match status" value="1"/>
</dbReference>
<dbReference type="EMBL" id="CP036501">
    <property type="protein sequence ID" value="UZP74781.1"/>
    <property type="molecule type" value="Genomic_DNA"/>
</dbReference>
<keyword evidence="9 15" id="KW-0560">Oxidoreductase</keyword>
<keyword evidence="10 12" id="KW-0408">Iron</keyword>
<evidence type="ECO:0000256" key="5">
    <source>
        <dbReference type="ARBA" id="ARBA00022723"/>
    </source>
</evidence>
<dbReference type="InterPro" id="IPR018391">
    <property type="entry name" value="PQQ_b-propeller_rpt"/>
</dbReference>
<protein>
    <submittedName>
        <fullName evidence="15">PQQ-dependent dehydrogenase, methanol/ethanol family</fullName>
        <ecNumber evidence="15">1.1.2.-</ecNumber>
    </submittedName>
</protein>
<dbReference type="SUPFAM" id="SSF50998">
    <property type="entry name" value="Quinoprotein alcohol dehydrogenase-like"/>
    <property type="match status" value="1"/>
</dbReference>
<evidence type="ECO:0000256" key="10">
    <source>
        <dbReference type="ARBA" id="ARBA00023004"/>
    </source>
</evidence>
<dbReference type="SUPFAM" id="SSF46626">
    <property type="entry name" value="Cytochrome c"/>
    <property type="match status" value="1"/>
</dbReference>
<accession>A0ABY6Q7A4</accession>
<dbReference type="PROSITE" id="PS51257">
    <property type="entry name" value="PROKAR_LIPOPROTEIN"/>
    <property type="match status" value="1"/>
</dbReference>
<dbReference type="InterPro" id="IPR036909">
    <property type="entry name" value="Cyt_c-like_dom_sf"/>
</dbReference>
<evidence type="ECO:0000256" key="6">
    <source>
        <dbReference type="ARBA" id="ARBA00022729"/>
    </source>
</evidence>
<sequence>MSTKNVFASLVTIAMLSACGGSDAPADIASEAGVAPENGAAAVDMARLMNAAEEPEMWLSYGGSYDETRHSSLASVNGDTIQELGVGWVYTMDKPRGAEATPIVVDGVMYVSGSWSVVYAIDAKTGEELWTYDPQVSGEDAAKGCCDVVNRGVAVHNGKVFVGVFDGRLEALDAETGAVLWSNVTVDQSKPYTITGAPRVFKDKVIIGNSGAELGVRGYVTAYNVETGEEAWRFYTVPNPNKEPDGAASDAIFAKLANDSWGDTGAWTTDGGGGTVWDSIVYDTVNDQVLIGVGNGSPWNASVRDPEGDFSGAYDNLFLSSILAVDADTGAYRWHYQTTPRDQWDYTATQQMILAELPMGVDGAMRRVVMQAPKNGFFYVLDAADGELLSAIPFAEQNWTTGEVDENGRPVIVQEAIDLDNFAVYPGPTGGHNWHPMSFNPDTGLVYIPTNVQLPMVYARTEQGENANSLWNIGYDYAAGWAFEFPEGTLEFTKTLDGGTLVAWDPVKGAPAWMVPFPQAFNGGTLSTDGGLVFQGNKAGEFVAYDATTGSRVWSSKLSGDASAAPMTYEIDGEQYVSVLSGWGSTSNLIYGIALDKPVSAEPGRVITFKLGGTAEMPNPLDYNVVETPKAALAGDAGSWQLGMQRFAENCMFCHGAYAIGSGVLPDLRWSAMAASEQSWQAIVRDGALTDTGMIAFGDRLDDNEIEAIRTYVLRQAWLAVENGNAEAPDLAVAGDQ</sequence>
<evidence type="ECO:0000256" key="4">
    <source>
        <dbReference type="ARBA" id="ARBA00022617"/>
    </source>
</evidence>
<keyword evidence="11" id="KW-1015">Disulfide bond</keyword>
<evidence type="ECO:0000256" key="8">
    <source>
        <dbReference type="ARBA" id="ARBA00022891"/>
    </source>
</evidence>
<evidence type="ECO:0000256" key="1">
    <source>
        <dbReference type="ARBA" id="ARBA00001913"/>
    </source>
</evidence>
<feature type="signal peptide" evidence="13">
    <location>
        <begin position="1"/>
        <end position="20"/>
    </location>
</feature>
<feature type="domain" description="Cytochrome c" evidence="14">
    <location>
        <begin position="638"/>
        <end position="717"/>
    </location>
</feature>
<dbReference type="PANTHER" id="PTHR32303">
    <property type="entry name" value="QUINOPROTEIN ALCOHOL DEHYDROGENASE (CYTOCHROME C)"/>
    <property type="match status" value="1"/>
</dbReference>